<dbReference type="Gene3D" id="1.25.40.10">
    <property type="entry name" value="Tetratricopeptide repeat domain"/>
    <property type="match status" value="1"/>
</dbReference>
<dbReference type="EMBL" id="SSNY01000019">
    <property type="protein sequence ID" value="THF54517.1"/>
    <property type="molecule type" value="Genomic_DNA"/>
</dbReference>
<dbReference type="SUPFAM" id="SSF48452">
    <property type="entry name" value="TPR-like"/>
    <property type="match status" value="1"/>
</dbReference>
<feature type="DNA-binding region" description="OmpR/PhoB-type" evidence="3">
    <location>
        <begin position="3"/>
        <end position="101"/>
    </location>
</feature>
<sequence>MAPQRFAFGPFVLDAGSSALFENGLPVAMGSKPLALLQALVEARGQVVPKAALMDAAWPDTNVEESNLTVQIATLRRRLRVSPDGEEWIVTFPRVGYRFAGPLTIQEREARIVDAGRALEADPSIAVLPFSYMSLDPEQAHFADGLVEDLIADLSKVPGLHVIASHSSFAFKARSTDTQSIAKELGARHVVEGSVRRVAGQVRIGVRLTEATMNRCLWAEHFDGDLADVFGLQDQVVRKVVAALSDVLPLGPVLDDTPRRRTTIEAYDLLVRGRVLVMHSPAGNDLARTFLAKAIELDPDLAEAYAWLAVSYYSAAIQYGEDFDANQALGLAYAQKTMSLDMNDPMAHSVLGYARLCEGKLDEAEAALQTALRINPNHADTMVNMAGLRVLQGQPHDAVELAENALRLNPFPPGWYYWDLGFAYYAAGHYAEAVRVLRKEEVGRLPAKRILAASLAQLGRLSEAHEEACRFLEINPGFLASRWAATQPFRRDEDRQHFLDGYIKAGLPL</sequence>
<dbReference type="Proteomes" id="UP000306441">
    <property type="component" value="Unassembled WGS sequence"/>
</dbReference>
<dbReference type="PANTHER" id="PTHR12558">
    <property type="entry name" value="CELL DIVISION CYCLE 16,23,27"/>
    <property type="match status" value="1"/>
</dbReference>
<dbReference type="SMART" id="SM00028">
    <property type="entry name" value="TPR"/>
    <property type="match status" value="2"/>
</dbReference>
<dbReference type="CDD" id="cd00383">
    <property type="entry name" value="trans_reg_C"/>
    <property type="match status" value="1"/>
</dbReference>
<feature type="domain" description="OmpR/PhoB-type" evidence="4">
    <location>
        <begin position="3"/>
        <end position="101"/>
    </location>
</feature>
<dbReference type="InterPro" id="IPR011990">
    <property type="entry name" value="TPR-like_helical_dom_sf"/>
</dbReference>
<keyword evidence="6" id="KW-1185">Reference proteome</keyword>
<dbReference type="InterPro" id="IPR036388">
    <property type="entry name" value="WH-like_DNA-bd_sf"/>
</dbReference>
<evidence type="ECO:0000256" key="2">
    <source>
        <dbReference type="PROSITE-ProRule" id="PRU00339"/>
    </source>
</evidence>
<dbReference type="Gene3D" id="1.10.10.10">
    <property type="entry name" value="Winged helix-like DNA-binding domain superfamily/Winged helix DNA-binding domain"/>
    <property type="match status" value="1"/>
</dbReference>
<proteinExistence type="predicted"/>
<dbReference type="InterPro" id="IPR016032">
    <property type="entry name" value="Sig_transdc_resp-reg_C-effctor"/>
</dbReference>
<evidence type="ECO:0000256" key="1">
    <source>
        <dbReference type="ARBA" id="ARBA00023125"/>
    </source>
</evidence>
<evidence type="ECO:0000256" key="3">
    <source>
        <dbReference type="PROSITE-ProRule" id="PRU01091"/>
    </source>
</evidence>
<organism evidence="5 6">
    <name type="scientific">Ollibium composti</name>
    <dbReference type="NCBI Taxonomy" id="2675109"/>
    <lineage>
        <taxon>Bacteria</taxon>
        <taxon>Pseudomonadati</taxon>
        <taxon>Pseudomonadota</taxon>
        <taxon>Alphaproteobacteria</taxon>
        <taxon>Hyphomicrobiales</taxon>
        <taxon>Phyllobacteriaceae</taxon>
        <taxon>Ollibium</taxon>
    </lineage>
</organism>
<comment type="caution">
    <text evidence="5">The sequence shown here is derived from an EMBL/GenBank/DDBJ whole genome shotgun (WGS) entry which is preliminary data.</text>
</comment>
<dbReference type="RefSeq" id="WP_136360294.1">
    <property type="nucleotide sequence ID" value="NZ_SSNY01000019.1"/>
</dbReference>
<protein>
    <submittedName>
        <fullName evidence="5">Tetratricopeptide repeat protein</fullName>
    </submittedName>
</protein>
<reference evidence="5 6" key="1">
    <citation type="submission" date="2019-04" db="EMBL/GenBank/DDBJ databases">
        <title>Mesorhizobium composti sp. nov., isolated from compost.</title>
        <authorList>
            <person name="Lin S.-Y."/>
            <person name="Hameed A."/>
            <person name="Hsieh Y.-T."/>
            <person name="Young C.-C."/>
        </authorList>
    </citation>
    <scope>NUCLEOTIDE SEQUENCE [LARGE SCALE GENOMIC DNA]</scope>
    <source>
        <strain evidence="5 6">CC-YTH430</strain>
    </source>
</reference>
<dbReference type="PROSITE" id="PS51755">
    <property type="entry name" value="OMPR_PHOB"/>
    <property type="match status" value="1"/>
</dbReference>
<dbReference type="Pfam" id="PF14559">
    <property type="entry name" value="TPR_19"/>
    <property type="match status" value="1"/>
</dbReference>
<dbReference type="Pfam" id="PF00486">
    <property type="entry name" value="Trans_reg_C"/>
    <property type="match status" value="1"/>
</dbReference>
<evidence type="ECO:0000259" key="4">
    <source>
        <dbReference type="PROSITE" id="PS51755"/>
    </source>
</evidence>
<dbReference type="Pfam" id="PF07721">
    <property type="entry name" value="TPR_4"/>
    <property type="match status" value="1"/>
</dbReference>
<feature type="repeat" description="TPR" evidence="2">
    <location>
        <begin position="345"/>
        <end position="378"/>
    </location>
</feature>
<name>A0ABY2Q154_9HYPH</name>
<dbReference type="SMART" id="SM00862">
    <property type="entry name" value="Trans_reg_C"/>
    <property type="match status" value="1"/>
</dbReference>
<dbReference type="PANTHER" id="PTHR12558:SF33">
    <property type="entry name" value="BLL7664 PROTEIN"/>
    <property type="match status" value="1"/>
</dbReference>
<accession>A0ABY2Q154</accession>
<evidence type="ECO:0000313" key="5">
    <source>
        <dbReference type="EMBL" id="THF54517.1"/>
    </source>
</evidence>
<dbReference type="SUPFAM" id="SSF46894">
    <property type="entry name" value="C-terminal effector domain of the bipartite response regulators"/>
    <property type="match status" value="1"/>
</dbReference>
<keyword evidence="1 3" id="KW-0238">DNA-binding</keyword>
<gene>
    <name evidence="5" type="ORF">E6C48_21770</name>
</gene>
<dbReference type="InterPro" id="IPR019734">
    <property type="entry name" value="TPR_rpt"/>
</dbReference>
<evidence type="ECO:0000313" key="6">
    <source>
        <dbReference type="Proteomes" id="UP000306441"/>
    </source>
</evidence>
<dbReference type="PROSITE" id="PS50005">
    <property type="entry name" value="TPR"/>
    <property type="match status" value="1"/>
</dbReference>
<dbReference type="Gene3D" id="3.40.50.10070">
    <property type="entry name" value="TolB, N-terminal domain"/>
    <property type="match status" value="1"/>
</dbReference>
<dbReference type="InterPro" id="IPR011717">
    <property type="entry name" value="TPR-4"/>
</dbReference>
<keyword evidence="2" id="KW-0802">TPR repeat</keyword>
<dbReference type="InterPro" id="IPR001867">
    <property type="entry name" value="OmpR/PhoB-type_DNA-bd"/>
</dbReference>